<organism evidence="1">
    <name type="scientific">Rhizophora mucronata</name>
    <name type="common">Asiatic mangrove</name>
    <dbReference type="NCBI Taxonomy" id="61149"/>
    <lineage>
        <taxon>Eukaryota</taxon>
        <taxon>Viridiplantae</taxon>
        <taxon>Streptophyta</taxon>
        <taxon>Embryophyta</taxon>
        <taxon>Tracheophyta</taxon>
        <taxon>Spermatophyta</taxon>
        <taxon>Magnoliopsida</taxon>
        <taxon>eudicotyledons</taxon>
        <taxon>Gunneridae</taxon>
        <taxon>Pentapetalae</taxon>
        <taxon>rosids</taxon>
        <taxon>fabids</taxon>
        <taxon>Malpighiales</taxon>
        <taxon>Rhizophoraceae</taxon>
        <taxon>Rhizophora</taxon>
    </lineage>
</organism>
<evidence type="ECO:0000313" key="1">
    <source>
        <dbReference type="EMBL" id="MBX73363.1"/>
    </source>
</evidence>
<name>A0A2P2R280_RHIMU</name>
<dbReference type="EMBL" id="GGEC01092879">
    <property type="protein sequence ID" value="MBX73363.1"/>
    <property type="molecule type" value="Transcribed_RNA"/>
</dbReference>
<sequence>MLFHCLTLPLPSLSFDSMQILQAN</sequence>
<accession>A0A2P2R280</accession>
<dbReference type="AlphaFoldDB" id="A0A2P2R280"/>
<protein>
    <submittedName>
        <fullName evidence="1">Uncharacterized protein</fullName>
    </submittedName>
</protein>
<proteinExistence type="predicted"/>
<reference evidence="1" key="1">
    <citation type="submission" date="2018-02" db="EMBL/GenBank/DDBJ databases">
        <title>Rhizophora mucronata_Transcriptome.</title>
        <authorList>
            <person name="Meera S.P."/>
            <person name="Sreeshan A."/>
            <person name="Augustine A."/>
        </authorList>
    </citation>
    <scope>NUCLEOTIDE SEQUENCE</scope>
    <source>
        <tissue evidence="1">Leaf</tissue>
    </source>
</reference>